<comment type="caution">
    <text evidence="2">The sequence shown here is derived from an EMBL/GenBank/DDBJ whole genome shotgun (WGS) entry which is preliminary data.</text>
</comment>
<protein>
    <submittedName>
        <fullName evidence="2">Uncharacterized protein</fullName>
    </submittedName>
</protein>
<dbReference type="Proteomes" id="UP000629371">
    <property type="component" value="Unassembled WGS sequence"/>
</dbReference>
<keyword evidence="3" id="KW-1185">Reference proteome</keyword>
<evidence type="ECO:0000313" key="3">
    <source>
        <dbReference type="Proteomes" id="UP000629371"/>
    </source>
</evidence>
<accession>A0ABS1MT91</accession>
<dbReference type="EMBL" id="JAERRI010000008">
    <property type="protein sequence ID" value="MBL1090996.1"/>
    <property type="molecule type" value="Genomic_DNA"/>
</dbReference>
<proteinExistence type="predicted"/>
<sequence>MSERQSSPHERLLTYLREGDRLVPPDTRSAHDWDLRYGALAAAADIGGATEPPEPTDLSPASWYDDGHEAGLGRSVVNR</sequence>
<gene>
    <name evidence="2" type="ORF">JK360_16585</name>
</gene>
<name>A0ABS1MT91_9ACTN</name>
<evidence type="ECO:0000313" key="2">
    <source>
        <dbReference type="EMBL" id="MBL1090996.1"/>
    </source>
</evidence>
<feature type="region of interest" description="Disordered" evidence="1">
    <location>
        <begin position="46"/>
        <end position="79"/>
    </location>
</feature>
<organism evidence="2 3">
    <name type="scientific">Streptomyces siderophoricus</name>
    <dbReference type="NCBI Taxonomy" id="2802281"/>
    <lineage>
        <taxon>Bacteria</taxon>
        <taxon>Bacillati</taxon>
        <taxon>Actinomycetota</taxon>
        <taxon>Actinomycetes</taxon>
        <taxon>Kitasatosporales</taxon>
        <taxon>Streptomycetaceae</taxon>
        <taxon>Streptomyces</taxon>
    </lineage>
</organism>
<evidence type="ECO:0000256" key="1">
    <source>
        <dbReference type="SAM" id="MobiDB-lite"/>
    </source>
</evidence>
<reference evidence="2 3" key="1">
    <citation type="submission" date="2021-01" db="EMBL/GenBank/DDBJ databases">
        <title>WGS of actinomycetes isolated from Thailand.</title>
        <authorList>
            <person name="Thawai C."/>
        </authorList>
    </citation>
    <scope>NUCLEOTIDE SEQUENCE [LARGE SCALE GENOMIC DNA]</scope>
    <source>
        <strain evidence="2 3">CH9-7</strain>
    </source>
</reference>
<dbReference type="RefSeq" id="WP_201804984.1">
    <property type="nucleotide sequence ID" value="NZ_JAERRI010000008.1"/>
</dbReference>